<name>A0A183I1Q5_9BILA</name>
<reference evidence="1 2" key="2">
    <citation type="submission" date="2018-11" db="EMBL/GenBank/DDBJ databases">
        <authorList>
            <consortium name="Pathogen Informatics"/>
        </authorList>
    </citation>
    <scope>NUCLEOTIDE SEQUENCE [LARGE SCALE GENOMIC DNA]</scope>
</reference>
<dbReference type="Proteomes" id="UP000267606">
    <property type="component" value="Unassembled WGS sequence"/>
</dbReference>
<sequence length="731" mass="82541">MLQSAKTSTASKTNQLKRDVKLLQEMEQETSKILSPLFNDTVWLNRAYLMLKGQNFPENEGRFKTLVLVLSGRIRHSLKLSFDVGTLHTAKIFSYILELDALIREGMELPRTPSLDHFQSFARGILFRSMGDAFLLLHNTEKGSRIYEDLAFISYAIAFDIFHKASPVSSLLAAIFVLETLILRTLLQHFGRVKLSNSTTQLVGERLFTACNGVSTSRSKSFMVSVNSVPNSHETYSMEQNKINRLVTLADKNDFLINLLWLLTYNKDVRGNGKPWNYKCSSVSASFLDIFLRNVPMEASSDDLQSFTVSSLSRIDAKVLLLGAAKWSELYTSHGQKYGAPSLGILPPLIFAQPSYMMFSFWNLLVSLNNKEARISHSSQPCFENGLVIAALEASRLRGEIPDVRIVDYVRKWLVANGNELGDTKGNWAKLYSRVFMDLINGYCFDNAIKAHYANQDVQTEDSFFPPLNGSDYDMLDDAEKWFSPQDSSVSYNRPDSDLILDESSEVRQVDILSISQPESINDAPVKPKSFLQRICTSAKTILPNEYNNSAFPSACASKIDTIRALEQFSKDYETRYKDGASTIFELNDLSTTTKANKIEENLYGEIIKMQNEHAWDICRLLQTINSLEETIKQYAAQYTTDLAIYTSKAYKQGYNDGYCLAVQTNTDFTTFNQHAVPSTTERADFLESQVQNISDIEHSHNPKECIGCASEEEQERFLRILDSLADNGVV</sequence>
<evidence type="ECO:0000313" key="2">
    <source>
        <dbReference type="Proteomes" id="UP000267606"/>
    </source>
</evidence>
<proteinExistence type="predicted"/>
<reference evidence="3" key="1">
    <citation type="submission" date="2016-06" db="UniProtKB">
        <authorList>
            <consortium name="WormBaseParasite"/>
        </authorList>
    </citation>
    <scope>IDENTIFICATION</scope>
</reference>
<keyword evidence="2" id="KW-1185">Reference proteome</keyword>
<dbReference type="EMBL" id="UZAJ01040324">
    <property type="protein sequence ID" value="VDP14341.1"/>
    <property type="molecule type" value="Genomic_DNA"/>
</dbReference>
<dbReference type="WBParaSite" id="OFLC_0001366801-mRNA-1">
    <property type="protein sequence ID" value="OFLC_0001366801-mRNA-1"/>
    <property type="gene ID" value="OFLC_0001366801"/>
</dbReference>
<organism evidence="3">
    <name type="scientific">Onchocerca flexuosa</name>
    <dbReference type="NCBI Taxonomy" id="387005"/>
    <lineage>
        <taxon>Eukaryota</taxon>
        <taxon>Metazoa</taxon>
        <taxon>Ecdysozoa</taxon>
        <taxon>Nematoda</taxon>
        <taxon>Chromadorea</taxon>
        <taxon>Rhabditida</taxon>
        <taxon>Spirurina</taxon>
        <taxon>Spiruromorpha</taxon>
        <taxon>Filarioidea</taxon>
        <taxon>Onchocercidae</taxon>
        <taxon>Onchocerca</taxon>
    </lineage>
</organism>
<evidence type="ECO:0000313" key="3">
    <source>
        <dbReference type="WBParaSite" id="OFLC_0001366801-mRNA-1"/>
    </source>
</evidence>
<accession>A0A183I1Q5</accession>
<protein>
    <submittedName>
        <fullName evidence="3">EST1_DNA_bind domain-containing protein</fullName>
    </submittedName>
</protein>
<dbReference type="AlphaFoldDB" id="A0A183I1Q5"/>
<evidence type="ECO:0000313" key="1">
    <source>
        <dbReference type="EMBL" id="VDP14341.1"/>
    </source>
</evidence>
<dbReference type="STRING" id="387005.A0A183I1Q5"/>
<gene>
    <name evidence="1" type="ORF">OFLC_LOCUS13667</name>
</gene>